<proteinExistence type="predicted"/>
<evidence type="ECO:0000313" key="1">
    <source>
        <dbReference type="EMBL" id="KAG7531095.1"/>
    </source>
</evidence>
<reference evidence="1" key="1">
    <citation type="submission" date="2020-04" db="EMBL/GenBank/DDBJ databases">
        <title>Analysis of mating type loci in Filobasidium floriforme.</title>
        <authorList>
            <person name="Nowrousian M."/>
        </authorList>
    </citation>
    <scope>NUCLEOTIDE SEQUENCE</scope>
    <source>
        <strain evidence="1">CBS 6242</strain>
    </source>
</reference>
<dbReference type="AlphaFoldDB" id="A0A8K0NPQ4"/>
<protein>
    <submittedName>
        <fullName evidence="1">Uncharacterized protein</fullName>
    </submittedName>
</protein>
<keyword evidence="2" id="KW-1185">Reference proteome</keyword>
<comment type="caution">
    <text evidence="1">The sequence shown here is derived from an EMBL/GenBank/DDBJ whole genome shotgun (WGS) entry which is preliminary data.</text>
</comment>
<name>A0A8K0NPQ4_9TREE</name>
<dbReference type="EMBL" id="JABELV010000099">
    <property type="protein sequence ID" value="KAG7531095.1"/>
    <property type="molecule type" value="Genomic_DNA"/>
</dbReference>
<organism evidence="1 2">
    <name type="scientific">Filobasidium floriforme</name>
    <dbReference type="NCBI Taxonomy" id="5210"/>
    <lineage>
        <taxon>Eukaryota</taxon>
        <taxon>Fungi</taxon>
        <taxon>Dikarya</taxon>
        <taxon>Basidiomycota</taxon>
        <taxon>Agaricomycotina</taxon>
        <taxon>Tremellomycetes</taxon>
        <taxon>Filobasidiales</taxon>
        <taxon>Filobasidiaceae</taxon>
        <taxon>Filobasidium</taxon>
    </lineage>
</organism>
<accession>A0A8K0NPQ4</accession>
<sequence>MPTGSISTPPSDDDIIEVLANHGEIVPVSRKAMLISPVFRDAFLIDLFSTTLSSNTVAETKQEAVERNKDGRIRIEADALAIRWLFGLLENLKPAEIDDSYKVTPETRTPPSPVPLLEAVSLADQFDIPFYPALLDNALWDVSRTSPQLAITVYTVAYVLNDVVLAREAVQRMSPLVNPSLWDLQTAKLMLWQPWWSLCAAFRAENWLKADDSSTFKWLGVSHCLVILPMGADHIQSHLLSAKIIEQLHRTL</sequence>
<dbReference type="Proteomes" id="UP000812966">
    <property type="component" value="Unassembled WGS sequence"/>
</dbReference>
<evidence type="ECO:0000313" key="2">
    <source>
        <dbReference type="Proteomes" id="UP000812966"/>
    </source>
</evidence>
<gene>
    <name evidence="1" type="ORF">FFLO_04589</name>
</gene>